<dbReference type="Pfam" id="PF05013">
    <property type="entry name" value="FGase"/>
    <property type="match status" value="1"/>
</dbReference>
<dbReference type="Proteomes" id="UP000295399">
    <property type="component" value="Unassembled WGS sequence"/>
</dbReference>
<proteinExistence type="predicted"/>
<feature type="region of interest" description="Disordered" evidence="1">
    <location>
        <begin position="1"/>
        <end position="20"/>
    </location>
</feature>
<dbReference type="AlphaFoldDB" id="A0A4R2PH88"/>
<dbReference type="InterPro" id="IPR007709">
    <property type="entry name" value="N-FG_amidohydro"/>
</dbReference>
<dbReference type="Gene3D" id="3.40.630.40">
    <property type="entry name" value="Zn-dependent exopeptidases"/>
    <property type="match status" value="1"/>
</dbReference>
<dbReference type="InParanoid" id="A0A4R2PH88"/>
<organism evidence="2 3">
    <name type="scientific">Rhodothalassium salexigens DSM 2132</name>
    <dbReference type="NCBI Taxonomy" id="1188247"/>
    <lineage>
        <taxon>Bacteria</taxon>
        <taxon>Pseudomonadati</taxon>
        <taxon>Pseudomonadota</taxon>
        <taxon>Alphaproteobacteria</taxon>
        <taxon>Rhodothalassiales</taxon>
        <taxon>Rhodothalassiaceae</taxon>
        <taxon>Rhodothalassium</taxon>
    </lineage>
</organism>
<sequence>MASESDRPFTVIEPDRPAGPIVFSSPHSGRAYSPAFQEMSRLDLATLRRSEDSFVDELFADAPGHGAPLLAATFPRSFVDVNRAADEWDPVLIHGHGRLPRGRVNDRVTAGLGVIPRIVATGVPIYDAPLSVAEVEARLARCYTPYHDALAALMDRAYRRWGRALLVDCHSMPQPSAELLSARLPRPPEIVLGNRYGTSCSPELMAFLERQFRSFGYMVVRNEPYAGGYCTQAYGRPESGIEAVQIEVSRPLYMDETRLEKTAGFDTVRDHLSQIVRRLILHWSNAAGTAFAAE</sequence>
<keyword evidence="3" id="KW-1185">Reference proteome</keyword>
<accession>A0A4R2PH88</accession>
<gene>
    <name evidence="2" type="ORF">EV659_107132</name>
</gene>
<comment type="caution">
    <text evidence="2">The sequence shown here is derived from an EMBL/GenBank/DDBJ whole genome shotgun (WGS) entry which is preliminary data.</text>
</comment>
<dbReference type="SUPFAM" id="SSF53187">
    <property type="entry name" value="Zn-dependent exopeptidases"/>
    <property type="match status" value="1"/>
</dbReference>
<dbReference type="OrthoDB" id="9802050at2"/>
<dbReference type="GO" id="GO:0016787">
    <property type="term" value="F:hydrolase activity"/>
    <property type="evidence" value="ECO:0007669"/>
    <property type="project" value="UniProtKB-KW"/>
</dbReference>
<evidence type="ECO:0000256" key="1">
    <source>
        <dbReference type="SAM" id="MobiDB-lite"/>
    </source>
</evidence>
<dbReference type="EMBL" id="SLXO01000007">
    <property type="protein sequence ID" value="TCP33521.1"/>
    <property type="molecule type" value="Genomic_DNA"/>
</dbReference>
<evidence type="ECO:0000313" key="3">
    <source>
        <dbReference type="Proteomes" id="UP000295399"/>
    </source>
</evidence>
<dbReference type="RefSeq" id="WP_132708797.1">
    <property type="nucleotide sequence ID" value="NZ_JACIGF010000007.1"/>
</dbReference>
<reference evidence="2 3" key="1">
    <citation type="submission" date="2019-03" db="EMBL/GenBank/DDBJ databases">
        <title>Genomic Encyclopedia of Type Strains, Phase IV (KMG-IV): sequencing the most valuable type-strain genomes for metagenomic binning, comparative biology and taxonomic classification.</title>
        <authorList>
            <person name="Goeker M."/>
        </authorList>
    </citation>
    <scope>NUCLEOTIDE SEQUENCE [LARGE SCALE GENOMIC DNA]</scope>
    <source>
        <strain evidence="2 3">DSM 2132</strain>
    </source>
</reference>
<evidence type="ECO:0000313" key="2">
    <source>
        <dbReference type="EMBL" id="TCP33521.1"/>
    </source>
</evidence>
<name>A0A4R2PH88_RHOSA</name>
<keyword evidence="2" id="KW-0378">Hydrolase</keyword>
<protein>
    <submittedName>
        <fullName evidence="2">N-formylglutamate amidohydrolase</fullName>
    </submittedName>
</protein>